<keyword evidence="11" id="KW-1185">Reference proteome</keyword>
<keyword evidence="6" id="KW-0906">Nuclear pore complex</keyword>
<gene>
    <name evidence="10" type="ORF">EW146_g4202</name>
</gene>
<dbReference type="GO" id="GO:0044611">
    <property type="term" value="C:nuclear pore inner ring"/>
    <property type="evidence" value="ECO:0007669"/>
    <property type="project" value="TreeGrafter"/>
</dbReference>
<dbReference type="Gene3D" id="1.25.10.70">
    <property type="match status" value="1"/>
</dbReference>
<keyword evidence="4" id="KW-0653">Protein transport</keyword>
<evidence type="ECO:0000313" key="10">
    <source>
        <dbReference type="EMBL" id="THH16450.1"/>
    </source>
</evidence>
<comment type="caution">
    <text evidence="10">The sequence shown here is derived from an EMBL/GenBank/DDBJ whole genome shotgun (WGS) entry which is preliminary data.</text>
</comment>
<evidence type="ECO:0000256" key="5">
    <source>
        <dbReference type="ARBA" id="ARBA00023010"/>
    </source>
</evidence>
<evidence type="ECO:0000256" key="3">
    <source>
        <dbReference type="ARBA" id="ARBA00022816"/>
    </source>
</evidence>
<evidence type="ECO:0000256" key="1">
    <source>
        <dbReference type="ARBA" id="ARBA00004567"/>
    </source>
</evidence>
<comment type="subcellular location">
    <subcellularLocation>
        <location evidence="1">Nucleus</location>
        <location evidence="1">Nuclear pore complex</location>
    </subcellularLocation>
</comment>
<dbReference type="Pfam" id="PF21093">
    <property type="entry name" value="Nup188_N-subdom_III"/>
    <property type="match status" value="1"/>
</dbReference>
<evidence type="ECO:0000256" key="2">
    <source>
        <dbReference type="ARBA" id="ARBA00022448"/>
    </source>
</evidence>
<dbReference type="GO" id="GO:0006405">
    <property type="term" value="P:RNA export from nucleus"/>
    <property type="evidence" value="ECO:0007669"/>
    <property type="project" value="TreeGrafter"/>
</dbReference>
<evidence type="ECO:0000256" key="7">
    <source>
        <dbReference type="ARBA" id="ARBA00023242"/>
    </source>
</evidence>
<dbReference type="GO" id="GO:0006606">
    <property type="term" value="P:protein import into nucleus"/>
    <property type="evidence" value="ECO:0007669"/>
    <property type="project" value="TreeGrafter"/>
</dbReference>
<dbReference type="PANTHER" id="PTHR31431">
    <property type="entry name" value="NUCLEOPORIN NUP188 HOMOLOG"/>
    <property type="match status" value="1"/>
</dbReference>
<accession>A0A4S4M136</accession>
<dbReference type="EMBL" id="SGPL01000157">
    <property type="protein sequence ID" value="THH16450.1"/>
    <property type="molecule type" value="Genomic_DNA"/>
</dbReference>
<evidence type="ECO:0000259" key="9">
    <source>
        <dbReference type="Pfam" id="PF21093"/>
    </source>
</evidence>
<protein>
    <submittedName>
        <fullName evidence="10">Uncharacterized protein</fullName>
    </submittedName>
</protein>
<keyword evidence="7" id="KW-0539">Nucleus</keyword>
<dbReference type="InterPro" id="IPR041634">
    <property type="entry name" value="Nup188_C"/>
</dbReference>
<dbReference type="InterPro" id="IPR048883">
    <property type="entry name" value="Nup188_N-subdom_III"/>
</dbReference>
<feature type="domain" description="Nucleoporin Nup188 N-terminal subdomain III" evidence="9">
    <location>
        <begin position="668"/>
        <end position="1074"/>
    </location>
</feature>
<evidence type="ECO:0000259" key="8">
    <source>
        <dbReference type="Pfam" id="PF18378"/>
    </source>
</evidence>
<dbReference type="OrthoDB" id="102511at2759"/>
<keyword evidence="2" id="KW-0813">Transport</keyword>
<dbReference type="GO" id="GO:0051028">
    <property type="term" value="P:mRNA transport"/>
    <property type="evidence" value="ECO:0007669"/>
    <property type="project" value="UniProtKB-KW"/>
</dbReference>
<feature type="domain" description="Nuclear pore protein Nup188 C-terminal" evidence="8">
    <location>
        <begin position="1450"/>
        <end position="1621"/>
    </location>
</feature>
<reference evidence="10 11" key="1">
    <citation type="submission" date="2019-02" db="EMBL/GenBank/DDBJ databases">
        <title>Genome sequencing of the rare red list fungi Bondarzewia mesenterica.</title>
        <authorList>
            <person name="Buettner E."/>
            <person name="Kellner H."/>
        </authorList>
    </citation>
    <scope>NUCLEOTIDE SEQUENCE [LARGE SCALE GENOMIC DNA]</scope>
    <source>
        <strain evidence="10 11">DSM 108281</strain>
    </source>
</reference>
<dbReference type="PANTHER" id="PTHR31431:SF1">
    <property type="entry name" value="NUCLEOPORIN NUP188"/>
    <property type="match status" value="1"/>
</dbReference>
<evidence type="ECO:0000313" key="11">
    <source>
        <dbReference type="Proteomes" id="UP000310158"/>
    </source>
</evidence>
<dbReference type="InterPro" id="IPR044840">
    <property type="entry name" value="Nup188"/>
</dbReference>
<proteinExistence type="predicted"/>
<evidence type="ECO:0000256" key="6">
    <source>
        <dbReference type="ARBA" id="ARBA00023132"/>
    </source>
</evidence>
<keyword evidence="3" id="KW-0509">mRNA transport</keyword>
<organism evidence="10 11">
    <name type="scientific">Bondarzewia mesenterica</name>
    <dbReference type="NCBI Taxonomy" id="1095465"/>
    <lineage>
        <taxon>Eukaryota</taxon>
        <taxon>Fungi</taxon>
        <taxon>Dikarya</taxon>
        <taxon>Basidiomycota</taxon>
        <taxon>Agaricomycotina</taxon>
        <taxon>Agaricomycetes</taxon>
        <taxon>Russulales</taxon>
        <taxon>Bondarzewiaceae</taxon>
        <taxon>Bondarzewia</taxon>
    </lineage>
</organism>
<dbReference type="Pfam" id="PF18378">
    <property type="entry name" value="Nup188_C"/>
    <property type="match status" value="1"/>
</dbReference>
<name>A0A4S4M136_9AGAM</name>
<evidence type="ECO:0000256" key="4">
    <source>
        <dbReference type="ARBA" id="ARBA00022927"/>
    </source>
</evidence>
<dbReference type="InterPro" id="IPR021827">
    <property type="entry name" value="Nup186/Nup192/Nup205"/>
</dbReference>
<dbReference type="GO" id="GO:0017056">
    <property type="term" value="F:structural constituent of nuclear pore"/>
    <property type="evidence" value="ECO:0007669"/>
    <property type="project" value="InterPro"/>
</dbReference>
<sequence length="2004" mass="221034">MSSSAESSKLSPLVDVTYKQLHQLVSGYEGATEESTEEILKPRLECFKDIRNPFGCPNEASRKKVASGTVTLRDGSTMSVPSDLKEAALAISKKFDIDEVEAAVLLRSFIYNLGLPEFNPGGSLVEDIVEAFTPFYYAERRCLFRILASLLRANESDTLYFNEPSTRLLPKIIPDASASVLTVISECRQRIDASLPEDISDDPRLASAWVKECVKDQLVFLELLFWLMWSYVPREGELVIQIYETGYDTNLGSSQQNGNLLLDEEGARLQQDCAAFWILVMISVLELEAIAVDGTVEISETPSDKHVFYSSANSLKRIHEMVVSHGESHFAPIYASWTLVLWRLETTVTHLEDCPPSYRPFFESLDPHPSRSYSKTREPVYKVMLQQCLAPEVDPNSVAYRSVMKGLVTGLLDIYPVEFIPGFDTVVEVWIALFGRGEVDSVAILCQQYWQSDYAIRISRRAILDVARTRFPIQIRPLVRLLQSLTGSGFVSTDPLASVDAGLSGDFGQSGGTYAAVRTICAQYVSVFLDSIPTYTQMIPSIACVGAHAVYEKVPERYGSTLASAGPTYLNLRPLKLPGGSILPIKSTGNLLSQDGEEFIIVAWQHEYSGWKLLKEVLVDYVRRRRLIPTVRSIPTYALQVSHRSSSHQPVTITLEDIGVVIDPDDDMITVSDIFDLFRSVIHDDANLASQILESVNGDGDDAPKMVQIVMLILEDALSRSNAHPAKSSQMALIASALGLISSFMVLPNIADDIWLFARSSTALFGTNRNVASASAVLAAERTLGSYTITKELLYFVRSLFTDASSSVLLAPPGARRAQLKEEVLMRALRFVHTEIWVEHVGWKYAQLGNRFEVGRMMSSLYSDILDQIPPTSPDGPLLSLSQAVFEALVSKATTSSINPLTSAITTSEAVLRHISASSRLGDSRGFYLVLKSHLRLIRLCLTYKQRLYADAGPCLLEQALCSRSGGGGFNSTRSRADSLDVLAGFVADPDPASHVALEASRVLYSLCSSLSSSPSSAPTILAHLSDPEATVASFVRVIRDPYRSLEVRLAVWRFMALAVEKEPALGNLFVTGRFQISDLRSKSTTQSDPIEEKRKGKQVSALQAAREGLGTWRELLDVNPAILSGILGFLTAVWQRGLEHQTVLKPIRESPEFWKQIAGIIQEDMPPAPEYKSSDFATEGDAQQSSLHDGVFIHSHRVFAKSHAIRIVALDIAMETQTQGAAEFQAKPQSYRSIEGIFKDEDSLVNHLAEATSNTYDPTLYDDFEDKVKTHFPNLSLSQLESRSLMEEREFGEDFAFTSDVLLARTNPIRKNYEEGIARLADNLLHDLYSINMNLSLAHMEIELGESWQFLLQKVAPHLKANTTLRPTILSLSATISETIAIEKRRGELMSKVHGGRLSLLLSLLELAWFSTSDSEKEVQYLIQLVKHVHDIVVSEPQSPVKSVRGYVTTPFHRTLLQIIYFCAKQCRNLAGLPKALNADRRLVIASMIEVTMTFVIDSLRFVFDTARSRSDPDLDLDMQLLVVVFEQCTRTDINPSTTHWLTLCQETDVIRASLDLFVRTDLTGLSSLPLTRARKQPLYAPHILSFHVALASLQTPAERLATEGVLVAYSNNSISSTISSGSMDVTLPELPGERNPAHQAYCVMLSVVTGVITALGMQKHFFDAEASGFVQLYGNQISRALSWTINDPLSLAFIEEMERVINLFYSIASTSPSSANRKPSTANILSAFSSNALLLLQQLNYALTHPNQLASLLEPVTAEERAQLEKDSRDTSVRFAEVVDPIKKPFLARLVHRLFGLTGNIICTLIAISESDAVLRGDTEDLPSRIALVVPHSKVVLGEPASMGTLLELANCTLDILNQLGSRPAGQTLTPPSARPSDRPLDVGEVTRTLHRNLEVVLFYATTQLGAWLAKPELFEGGGAAVGAGDAEMEDLADGRMRREPAGLAERLRRGMTGEMASELKALMEKAKGTLEKSAKESGAMAGVDVIKVLIAFLNEKVVART</sequence>
<keyword evidence="5" id="KW-0811">Translocation</keyword>
<dbReference type="Pfam" id="PF11894">
    <property type="entry name" value="Nup192"/>
    <property type="match status" value="1"/>
</dbReference>
<dbReference type="Proteomes" id="UP000310158">
    <property type="component" value="Unassembled WGS sequence"/>
</dbReference>